<dbReference type="AlphaFoldDB" id="A0A453SPQ0"/>
<keyword evidence="3" id="KW-1185">Reference proteome</keyword>
<proteinExistence type="predicted"/>
<dbReference type="Gene3D" id="3.90.550.10">
    <property type="entry name" value="Spore Coat Polysaccharide Biosynthesis Protein SpsA, Chain A"/>
    <property type="match status" value="1"/>
</dbReference>
<accession>A0A453SPQ0</accession>
<dbReference type="InterPro" id="IPR029044">
    <property type="entry name" value="Nucleotide-diphossugar_trans"/>
</dbReference>
<name>A0A453SPQ0_AEGTS</name>
<reference evidence="3" key="2">
    <citation type="journal article" date="2017" name="Nat. Plants">
        <title>The Aegilops tauschii genome reveals multiple impacts of transposons.</title>
        <authorList>
            <person name="Zhao G."/>
            <person name="Zou C."/>
            <person name="Li K."/>
            <person name="Wang K."/>
            <person name="Li T."/>
            <person name="Gao L."/>
            <person name="Zhang X."/>
            <person name="Wang H."/>
            <person name="Yang Z."/>
            <person name="Liu X."/>
            <person name="Jiang W."/>
            <person name="Mao L."/>
            <person name="Kong X."/>
            <person name="Jiao Y."/>
            <person name="Jia J."/>
        </authorList>
    </citation>
    <scope>NUCLEOTIDE SEQUENCE [LARGE SCALE GENOMIC DNA]</scope>
    <source>
        <strain evidence="3">cv. AL8/78</strain>
    </source>
</reference>
<reference evidence="2" key="3">
    <citation type="journal article" date="2017" name="Nature">
        <title>Genome sequence of the progenitor of the wheat D genome Aegilops tauschii.</title>
        <authorList>
            <person name="Luo M.C."/>
            <person name="Gu Y.Q."/>
            <person name="Puiu D."/>
            <person name="Wang H."/>
            <person name="Twardziok S.O."/>
            <person name="Deal K.R."/>
            <person name="Huo N."/>
            <person name="Zhu T."/>
            <person name="Wang L."/>
            <person name="Wang Y."/>
            <person name="McGuire P.E."/>
            <person name="Liu S."/>
            <person name="Long H."/>
            <person name="Ramasamy R.K."/>
            <person name="Rodriguez J.C."/>
            <person name="Van S.L."/>
            <person name="Yuan L."/>
            <person name="Wang Z."/>
            <person name="Xia Z."/>
            <person name="Xiao L."/>
            <person name="Anderson O.D."/>
            <person name="Ouyang S."/>
            <person name="Liang Y."/>
            <person name="Zimin A.V."/>
            <person name="Pertea G."/>
            <person name="Qi P."/>
            <person name="Bennetzen J.L."/>
            <person name="Dai X."/>
            <person name="Dawson M.W."/>
            <person name="Muller H.G."/>
            <person name="Kugler K."/>
            <person name="Rivarola-Duarte L."/>
            <person name="Spannagl M."/>
            <person name="Mayer K.F.X."/>
            <person name="Lu F.H."/>
            <person name="Bevan M.W."/>
            <person name="Leroy P."/>
            <person name="Li P."/>
            <person name="You F.M."/>
            <person name="Sun Q."/>
            <person name="Liu Z."/>
            <person name="Lyons E."/>
            <person name="Wicker T."/>
            <person name="Salzberg S.L."/>
            <person name="Devos K.M."/>
            <person name="Dvorak J."/>
        </authorList>
    </citation>
    <scope>NUCLEOTIDE SEQUENCE [LARGE SCALE GENOMIC DNA]</scope>
    <source>
        <strain evidence="2">cv. AL8/78</strain>
    </source>
</reference>
<organism evidence="2 3">
    <name type="scientific">Aegilops tauschii subsp. strangulata</name>
    <name type="common">Goatgrass</name>
    <dbReference type="NCBI Taxonomy" id="200361"/>
    <lineage>
        <taxon>Eukaryota</taxon>
        <taxon>Viridiplantae</taxon>
        <taxon>Streptophyta</taxon>
        <taxon>Embryophyta</taxon>
        <taxon>Tracheophyta</taxon>
        <taxon>Spermatophyta</taxon>
        <taxon>Magnoliopsida</taxon>
        <taxon>Liliopsida</taxon>
        <taxon>Poales</taxon>
        <taxon>Poaceae</taxon>
        <taxon>BOP clade</taxon>
        <taxon>Pooideae</taxon>
        <taxon>Triticodae</taxon>
        <taxon>Triticeae</taxon>
        <taxon>Triticinae</taxon>
        <taxon>Aegilops</taxon>
    </lineage>
</organism>
<dbReference type="Gramene" id="AET7Gv21016400.8">
    <property type="protein sequence ID" value="AET7Gv21016400.8"/>
    <property type="gene ID" value="AET7Gv21016400"/>
</dbReference>
<dbReference type="Proteomes" id="UP000015105">
    <property type="component" value="Chromosome 7D"/>
</dbReference>
<feature type="region of interest" description="Disordered" evidence="1">
    <location>
        <begin position="1"/>
        <end position="21"/>
    </location>
</feature>
<reference evidence="2" key="5">
    <citation type="journal article" date="2021" name="G3 (Bethesda)">
        <title>Aegilops tauschii genome assembly Aet v5.0 features greater sequence contiguity and improved annotation.</title>
        <authorList>
            <person name="Wang L."/>
            <person name="Zhu T."/>
            <person name="Rodriguez J.C."/>
            <person name="Deal K.R."/>
            <person name="Dubcovsky J."/>
            <person name="McGuire P.E."/>
            <person name="Lux T."/>
            <person name="Spannagl M."/>
            <person name="Mayer K.F.X."/>
            <person name="Baldrich P."/>
            <person name="Meyers B.C."/>
            <person name="Huo N."/>
            <person name="Gu Y.Q."/>
            <person name="Zhou H."/>
            <person name="Devos K.M."/>
            <person name="Bennetzen J.L."/>
            <person name="Unver T."/>
            <person name="Budak H."/>
            <person name="Gulick P.J."/>
            <person name="Galiba G."/>
            <person name="Kalapos B."/>
            <person name="Nelson D.R."/>
            <person name="Li P."/>
            <person name="You F.M."/>
            <person name="Luo M.C."/>
            <person name="Dvorak J."/>
        </authorList>
    </citation>
    <scope>NUCLEOTIDE SEQUENCE [LARGE SCALE GENOMIC DNA]</scope>
    <source>
        <strain evidence="2">cv. AL8/78</strain>
    </source>
</reference>
<reference evidence="2" key="4">
    <citation type="submission" date="2019-03" db="UniProtKB">
        <authorList>
            <consortium name="EnsemblPlants"/>
        </authorList>
    </citation>
    <scope>IDENTIFICATION</scope>
</reference>
<protein>
    <submittedName>
        <fullName evidence="2">Uncharacterized protein</fullName>
    </submittedName>
</protein>
<evidence type="ECO:0000313" key="3">
    <source>
        <dbReference type="Proteomes" id="UP000015105"/>
    </source>
</evidence>
<evidence type="ECO:0000256" key="1">
    <source>
        <dbReference type="SAM" id="MobiDB-lite"/>
    </source>
</evidence>
<reference evidence="3" key="1">
    <citation type="journal article" date="2014" name="Science">
        <title>Ancient hybridizations among the ancestral genomes of bread wheat.</title>
        <authorList>
            <consortium name="International Wheat Genome Sequencing Consortium,"/>
            <person name="Marcussen T."/>
            <person name="Sandve S.R."/>
            <person name="Heier L."/>
            <person name="Spannagl M."/>
            <person name="Pfeifer M."/>
            <person name="Jakobsen K.S."/>
            <person name="Wulff B.B."/>
            <person name="Steuernagel B."/>
            <person name="Mayer K.F."/>
            <person name="Olsen O.A."/>
        </authorList>
    </citation>
    <scope>NUCLEOTIDE SEQUENCE [LARGE SCALE GENOMIC DNA]</scope>
    <source>
        <strain evidence="3">cv. AL8/78</strain>
    </source>
</reference>
<evidence type="ECO:0000313" key="2">
    <source>
        <dbReference type="EnsemblPlants" id="AET7Gv21016400.8"/>
    </source>
</evidence>
<dbReference type="SUPFAM" id="SSF53448">
    <property type="entry name" value="Nucleotide-diphospho-sugar transferases"/>
    <property type="match status" value="1"/>
</dbReference>
<dbReference type="EnsemblPlants" id="AET7Gv21016400.8">
    <property type="protein sequence ID" value="AET7Gv21016400.8"/>
    <property type="gene ID" value="AET7Gv21016400"/>
</dbReference>
<sequence length="117" mass="12780">ANDLGPVPSRGDGDGDGLLLPTQSRSCRLKASYKVELAKMLLNEGQGHLFEHWPEPGVHDDKKKNFFDQVSRLNSSYPGGLAAYIQNAKKLLADSKAGQNPYDGFTPSVSLAMHHFL</sequence>